<dbReference type="AlphaFoldDB" id="A0A819NTJ5"/>
<dbReference type="PANTHER" id="PTHR12837:SF0">
    <property type="entry name" value="POLY(ADP-RIBOSE) GLYCOHYDROLASE"/>
    <property type="match status" value="1"/>
</dbReference>
<dbReference type="GO" id="GO:0004649">
    <property type="term" value="F:poly(ADP-ribose) glycohydrolase activity"/>
    <property type="evidence" value="ECO:0007669"/>
    <property type="project" value="InterPro"/>
</dbReference>
<dbReference type="Proteomes" id="UP000663868">
    <property type="component" value="Unassembled WGS sequence"/>
</dbReference>
<evidence type="ECO:0000313" key="3">
    <source>
        <dbReference type="Proteomes" id="UP000663868"/>
    </source>
</evidence>
<evidence type="ECO:0000259" key="1">
    <source>
        <dbReference type="Pfam" id="PF05028"/>
    </source>
</evidence>
<reference evidence="2" key="1">
    <citation type="submission" date="2021-02" db="EMBL/GenBank/DDBJ databases">
        <authorList>
            <person name="Nowell W R."/>
        </authorList>
    </citation>
    <scope>NUCLEOTIDE SEQUENCE</scope>
</reference>
<dbReference type="GO" id="GO:0005737">
    <property type="term" value="C:cytoplasm"/>
    <property type="evidence" value="ECO:0007669"/>
    <property type="project" value="TreeGrafter"/>
</dbReference>
<dbReference type="GO" id="GO:0006282">
    <property type="term" value="P:regulation of DNA repair"/>
    <property type="evidence" value="ECO:0007669"/>
    <property type="project" value="InterPro"/>
</dbReference>
<accession>A0A819NTJ5</accession>
<organism evidence="2 3">
    <name type="scientific">Adineta steineri</name>
    <dbReference type="NCBI Taxonomy" id="433720"/>
    <lineage>
        <taxon>Eukaryota</taxon>
        <taxon>Metazoa</taxon>
        <taxon>Spiralia</taxon>
        <taxon>Gnathifera</taxon>
        <taxon>Rotifera</taxon>
        <taxon>Eurotatoria</taxon>
        <taxon>Bdelloidea</taxon>
        <taxon>Adinetida</taxon>
        <taxon>Adinetidae</taxon>
        <taxon>Adineta</taxon>
    </lineage>
</organism>
<proteinExistence type="predicted"/>
<sequence length="105" mass="12153">PLEKEPGFEFGIATGNWGCGVFNGDKELKAIIQLMAASEARRPLIYAAFNDENLFYSFIKVYEYLKQHRATVGDLYQYLEEYSTKYKDMTLFNYILQTLPSSTKK</sequence>
<dbReference type="GO" id="GO:0009225">
    <property type="term" value="P:nucleotide-sugar metabolic process"/>
    <property type="evidence" value="ECO:0007669"/>
    <property type="project" value="TreeGrafter"/>
</dbReference>
<evidence type="ECO:0000313" key="2">
    <source>
        <dbReference type="EMBL" id="CAF4003181.1"/>
    </source>
</evidence>
<name>A0A819NTJ5_9BILA</name>
<protein>
    <recommendedName>
        <fullName evidence="1">PARG catalytic Macro domain-containing protein</fullName>
    </recommendedName>
</protein>
<dbReference type="GO" id="GO:0005634">
    <property type="term" value="C:nucleus"/>
    <property type="evidence" value="ECO:0007669"/>
    <property type="project" value="TreeGrafter"/>
</dbReference>
<dbReference type="PANTHER" id="PTHR12837">
    <property type="entry name" value="POLY ADP-RIBOSE GLYCOHYDROLASE"/>
    <property type="match status" value="1"/>
</dbReference>
<dbReference type="EMBL" id="CAJOBB010002849">
    <property type="protein sequence ID" value="CAF4003181.1"/>
    <property type="molecule type" value="Genomic_DNA"/>
</dbReference>
<dbReference type="GO" id="GO:0005975">
    <property type="term" value="P:carbohydrate metabolic process"/>
    <property type="evidence" value="ECO:0007669"/>
    <property type="project" value="InterPro"/>
</dbReference>
<gene>
    <name evidence="2" type="ORF">KXQ929_LOCUS28601</name>
</gene>
<feature type="non-terminal residue" evidence="2">
    <location>
        <position position="1"/>
    </location>
</feature>
<dbReference type="Pfam" id="PF05028">
    <property type="entry name" value="PARG_cat_C"/>
    <property type="match status" value="1"/>
</dbReference>
<dbReference type="InterPro" id="IPR007724">
    <property type="entry name" value="Poly_GlycHdrlase"/>
</dbReference>
<dbReference type="InterPro" id="IPR046372">
    <property type="entry name" value="PARG_cat_C"/>
</dbReference>
<feature type="domain" description="PARG catalytic Macro" evidence="1">
    <location>
        <begin position="9"/>
        <end position="54"/>
    </location>
</feature>
<dbReference type="GO" id="GO:1990966">
    <property type="term" value="P:ATP generation from poly-ADP-D-ribose"/>
    <property type="evidence" value="ECO:0007669"/>
    <property type="project" value="TreeGrafter"/>
</dbReference>
<comment type="caution">
    <text evidence="2">The sequence shown here is derived from an EMBL/GenBank/DDBJ whole genome shotgun (WGS) entry which is preliminary data.</text>
</comment>